<accession>A0A919W3N7</accession>
<keyword evidence="4" id="KW-0503">Monooxygenase</keyword>
<gene>
    <name evidence="6" type="ORF">Ato02nite_047820</name>
</gene>
<keyword evidence="7" id="KW-1185">Reference proteome</keyword>
<evidence type="ECO:0000313" key="6">
    <source>
        <dbReference type="EMBL" id="GIM92989.1"/>
    </source>
</evidence>
<comment type="caution">
    <text evidence="6">The sequence shown here is derived from an EMBL/GenBank/DDBJ whole genome shotgun (WGS) entry which is preliminary data.</text>
</comment>
<dbReference type="AlphaFoldDB" id="A0A919W3N7"/>
<name>A0A919W3N7_9ACTN</name>
<dbReference type="InterPro" id="IPR036661">
    <property type="entry name" value="Luciferase-like_sf"/>
</dbReference>
<dbReference type="GO" id="GO:0008726">
    <property type="term" value="F:alkanesulfonate monooxygenase activity"/>
    <property type="evidence" value="ECO:0007669"/>
    <property type="project" value="TreeGrafter"/>
</dbReference>
<evidence type="ECO:0000256" key="2">
    <source>
        <dbReference type="ARBA" id="ARBA00022643"/>
    </source>
</evidence>
<keyword evidence="1" id="KW-0285">Flavoprotein</keyword>
<dbReference type="Proteomes" id="UP000677082">
    <property type="component" value="Unassembled WGS sequence"/>
</dbReference>
<dbReference type="RefSeq" id="WP_246607351.1">
    <property type="nucleotide sequence ID" value="NZ_BOQN01000062.1"/>
</dbReference>
<dbReference type="Pfam" id="PF00296">
    <property type="entry name" value="Bac_luciferase"/>
    <property type="match status" value="1"/>
</dbReference>
<dbReference type="PANTHER" id="PTHR42847">
    <property type="entry name" value="ALKANESULFONATE MONOOXYGENASE"/>
    <property type="match status" value="1"/>
</dbReference>
<protein>
    <submittedName>
        <fullName evidence="6">LLM class F420-dependent oxidoreductase</fullName>
    </submittedName>
</protein>
<feature type="domain" description="Luciferase-like" evidence="5">
    <location>
        <begin position="14"/>
        <end position="243"/>
    </location>
</feature>
<dbReference type="NCBIfam" id="TIGR03619">
    <property type="entry name" value="F420_Rv2161c"/>
    <property type="match status" value="1"/>
</dbReference>
<dbReference type="GO" id="GO:0046306">
    <property type="term" value="P:alkanesulfonate catabolic process"/>
    <property type="evidence" value="ECO:0007669"/>
    <property type="project" value="TreeGrafter"/>
</dbReference>
<evidence type="ECO:0000313" key="7">
    <source>
        <dbReference type="Proteomes" id="UP000677082"/>
    </source>
</evidence>
<dbReference type="SUPFAM" id="SSF51679">
    <property type="entry name" value="Bacterial luciferase-like"/>
    <property type="match status" value="1"/>
</dbReference>
<keyword evidence="2" id="KW-0288">FMN</keyword>
<dbReference type="PANTHER" id="PTHR42847:SF4">
    <property type="entry name" value="ALKANESULFONATE MONOOXYGENASE-RELATED"/>
    <property type="match status" value="1"/>
</dbReference>
<dbReference type="InterPro" id="IPR050172">
    <property type="entry name" value="SsuD_RutA_monooxygenase"/>
</dbReference>
<organism evidence="6 7">
    <name type="scientific">Paractinoplanes toevensis</name>
    <dbReference type="NCBI Taxonomy" id="571911"/>
    <lineage>
        <taxon>Bacteria</taxon>
        <taxon>Bacillati</taxon>
        <taxon>Actinomycetota</taxon>
        <taxon>Actinomycetes</taxon>
        <taxon>Micromonosporales</taxon>
        <taxon>Micromonosporaceae</taxon>
        <taxon>Paractinoplanes</taxon>
    </lineage>
</organism>
<dbReference type="InterPro" id="IPR019921">
    <property type="entry name" value="Lucif-like_OxRdtase_Rv2161c"/>
</dbReference>
<evidence type="ECO:0000259" key="5">
    <source>
        <dbReference type="Pfam" id="PF00296"/>
    </source>
</evidence>
<keyword evidence="3" id="KW-0560">Oxidoreductase</keyword>
<proteinExistence type="predicted"/>
<evidence type="ECO:0000256" key="1">
    <source>
        <dbReference type="ARBA" id="ARBA00022630"/>
    </source>
</evidence>
<evidence type="ECO:0000256" key="4">
    <source>
        <dbReference type="ARBA" id="ARBA00023033"/>
    </source>
</evidence>
<dbReference type="EMBL" id="BOQN01000062">
    <property type="protein sequence ID" value="GIM92989.1"/>
    <property type="molecule type" value="Genomic_DNA"/>
</dbReference>
<sequence length="311" mass="33064">MTLKLGVNLPQTQPYDYAHDVITFARCAEEIGYDSLWALERLLKPMDTSGVHGLYGVPDLGWPEQYGSVADPLIVLAMAAAVTERIQIGTGVLVPPLHLPVRLAKALAALDAGSGGRLIAGLGVGWSIDEFAATAPRPFAERGAALEEFLDVASAVWGPDPVTIDTDRFSVAPAQINPKPGRRIPVYLGGNSRPALRRVARRADGWLPSAIAPSAVRNGLEQIRQTAAEHGREPESISCVFQIAYGSTAEVPTLGRQPYTGSVRQLVEDIAALAEAGVHHVYVSLPYATTDLKSLIGAAEELHEAVRGAGL</sequence>
<dbReference type="InterPro" id="IPR011251">
    <property type="entry name" value="Luciferase-like_dom"/>
</dbReference>
<evidence type="ECO:0000256" key="3">
    <source>
        <dbReference type="ARBA" id="ARBA00023002"/>
    </source>
</evidence>
<dbReference type="Gene3D" id="3.20.20.30">
    <property type="entry name" value="Luciferase-like domain"/>
    <property type="match status" value="1"/>
</dbReference>
<reference evidence="6 7" key="1">
    <citation type="submission" date="2021-03" db="EMBL/GenBank/DDBJ databases">
        <title>Whole genome shotgun sequence of Actinoplanes toevensis NBRC 105298.</title>
        <authorList>
            <person name="Komaki H."/>
            <person name="Tamura T."/>
        </authorList>
    </citation>
    <scope>NUCLEOTIDE SEQUENCE [LARGE SCALE GENOMIC DNA]</scope>
    <source>
        <strain evidence="6 7">NBRC 105298</strain>
    </source>
</reference>